<dbReference type="AlphaFoldDB" id="A0A3M0I0X0"/>
<evidence type="ECO:0000313" key="1">
    <source>
        <dbReference type="EMBL" id="RMB80383.1"/>
    </source>
</evidence>
<reference evidence="1 2" key="1">
    <citation type="submission" date="2017-11" db="EMBL/GenBank/DDBJ databases">
        <title>Draft genome of actinobacteria isolated from guarana (Paullinia cupana (Mart.) Ducke.</title>
        <authorList>
            <person name="Siqueira K.A."/>
            <person name="Liotti R.G."/>
            <person name="Mendes T.A.O."/>
            <person name="Soares M.A."/>
        </authorList>
    </citation>
    <scope>NUCLEOTIDE SEQUENCE [LARGE SCALE GENOMIC DNA]</scope>
    <source>
        <strain evidence="1 2">193</strain>
    </source>
</reference>
<proteinExistence type="predicted"/>
<gene>
    <name evidence="1" type="ORF">CTZ28_40445</name>
</gene>
<dbReference type="EMBL" id="PENI01000043">
    <property type="protein sequence ID" value="RMB80383.1"/>
    <property type="molecule type" value="Genomic_DNA"/>
</dbReference>
<evidence type="ECO:0000313" key="2">
    <source>
        <dbReference type="Proteomes" id="UP000270471"/>
    </source>
</evidence>
<dbReference type="Gene3D" id="3.40.50.2300">
    <property type="match status" value="1"/>
</dbReference>
<protein>
    <recommendedName>
        <fullName evidence="3">HTH luxR-type domain-containing protein</fullName>
    </recommendedName>
</protein>
<accession>A0A3M0I0X0</accession>
<comment type="caution">
    <text evidence="1">The sequence shown here is derived from an EMBL/GenBank/DDBJ whole genome shotgun (WGS) entry which is preliminary data.</text>
</comment>
<sequence length="82" mass="9135">MGRVGYMLEDRVSPVEEFLGTLERVVASGTVLDPEPVTELLTLRRGTLVDTLTPREREVLKLRCRASTTARSPPRWSSPNAP</sequence>
<evidence type="ECO:0008006" key="3">
    <source>
        <dbReference type="Google" id="ProtNLM"/>
    </source>
</evidence>
<organism evidence="1 2">
    <name type="scientific">Streptomyces shenzhenensis</name>
    <dbReference type="NCBI Taxonomy" id="943815"/>
    <lineage>
        <taxon>Bacteria</taxon>
        <taxon>Bacillati</taxon>
        <taxon>Actinomycetota</taxon>
        <taxon>Actinomycetes</taxon>
        <taxon>Kitasatosporales</taxon>
        <taxon>Streptomycetaceae</taxon>
        <taxon>Streptomyces</taxon>
    </lineage>
</organism>
<dbReference type="Proteomes" id="UP000270471">
    <property type="component" value="Unassembled WGS sequence"/>
</dbReference>
<keyword evidence="2" id="KW-1185">Reference proteome</keyword>
<name>A0A3M0I0X0_9ACTN</name>